<evidence type="ECO:0000256" key="3">
    <source>
        <dbReference type="ARBA" id="ARBA00010617"/>
    </source>
</evidence>
<dbReference type="GO" id="GO:0005506">
    <property type="term" value="F:iron ion binding"/>
    <property type="evidence" value="ECO:0007669"/>
    <property type="project" value="InterPro"/>
</dbReference>
<dbReference type="GO" id="GO:0004497">
    <property type="term" value="F:monooxygenase activity"/>
    <property type="evidence" value="ECO:0007669"/>
    <property type="project" value="UniProtKB-KW"/>
</dbReference>
<feature type="binding site" description="axial binding residue" evidence="9">
    <location>
        <position position="459"/>
    </location>
    <ligand>
        <name>heme</name>
        <dbReference type="ChEBI" id="CHEBI:30413"/>
    </ligand>
    <ligandPart>
        <name>Fe</name>
        <dbReference type="ChEBI" id="CHEBI:18248"/>
    </ligandPart>
</feature>
<keyword evidence="4 9" id="KW-0349">Heme</keyword>
<dbReference type="InterPro" id="IPR036396">
    <property type="entry name" value="Cyt_P450_sf"/>
</dbReference>
<dbReference type="PANTHER" id="PTHR46300:SF7">
    <property type="entry name" value="P450, PUTATIVE (EUROFUNG)-RELATED"/>
    <property type="match status" value="1"/>
</dbReference>
<comment type="similarity">
    <text evidence="3 10">Belongs to the cytochrome P450 family.</text>
</comment>
<evidence type="ECO:0008006" key="14">
    <source>
        <dbReference type="Google" id="ProtNLM"/>
    </source>
</evidence>
<evidence type="ECO:0000256" key="11">
    <source>
        <dbReference type="SAM" id="SignalP"/>
    </source>
</evidence>
<evidence type="ECO:0000256" key="10">
    <source>
        <dbReference type="RuleBase" id="RU000461"/>
    </source>
</evidence>
<keyword evidence="6 10" id="KW-0560">Oxidoreductase</keyword>
<evidence type="ECO:0000256" key="9">
    <source>
        <dbReference type="PIRSR" id="PIRSR602401-1"/>
    </source>
</evidence>
<keyword evidence="5 9" id="KW-0479">Metal-binding</keyword>
<comment type="pathway">
    <text evidence="2">Secondary metabolite biosynthesis.</text>
</comment>
<dbReference type="InterPro" id="IPR050364">
    <property type="entry name" value="Cytochrome_P450_fung"/>
</dbReference>
<reference evidence="12 13" key="1">
    <citation type="submission" date="2014-04" db="EMBL/GenBank/DDBJ databases">
        <authorList>
            <consortium name="DOE Joint Genome Institute"/>
            <person name="Kuo A."/>
            <person name="Ruytinx J."/>
            <person name="Rineau F."/>
            <person name="Colpaert J."/>
            <person name="Kohler A."/>
            <person name="Nagy L.G."/>
            <person name="Floudas D."/>
            <person name="Copeland A."/>
            <person name="Barry K.W."/>
            <person name="Cichocki N."/>
            <person name="Veneault-Fourrey C."/>
            <person name="LaButti K."/>
            <person name="Lindquist E.A."/>
            <person name="Lipzen A."/>
            <person name="Lundell T."/>
            <person name="Morin E."/>
            <person name="Murat C."/>
            <person name="Sun H."/>
            <person name="Tunlid A."/>
            <person name="Henrissat B."/>
            <person name="Grigoriev I.V."/>
            <person name="Hibbett D.S."/>
            <person name="Martin F."/>
            <person name="Nordberg H.P."/>
            <person name="Cantor M.N."/>
            <person name="Hua S.X."/>
        </authorList>
    </citation>
    <scope>NUCLEOTIDE SEQUENCE [LARGE SCALE GENOMIC DNA]</scope>
    <source>
        <strain evidence="12 13">UH-Slu-Lm8-n1</strain>
    </source>
</reference>
<dbReference type="InParanoid" id="A0A0D0AFI5"/>
<dbReference type="Pfam" id="PF00067">
    <property type="entry name" value="p450"/>
    <property type="match status" value="2"/>
</dbReference>
<evidence type="ECO:0000256" key="7">
    <source>
        <dbReference type="ARBA" id="ARBA00023004"/>
    </source>
</evidence>
<sequence length="532" mass="59785">MPSDLHLTLYGAILFVPLVLAWRSASKNSNLLPLPPGPRLLPFVGNAFDIDVSRPWLTYTHWKEKHGDIVYSRVLGQHIIIINSIEVARELLDRRSAIYSDRPFIQANEEFGTSFNTAYLPYGETLRIHRKLFHQTFGAEASAEYRDLYFRRAYELVIDLINVPHKLEKHLELYSGSLIITAIYGYETPPGADGDPLINRTREATEIAKRVLAPERAALLMAFPFLGHLPSWFPGASDRRLAPYCRKLVRQMLDEPFEIGKAKMTMTDDGRPPSIVAKFLDAGDTSPAQEEFMKGVAVSGFVGGTETTASTLHSFMLAMLLHPEVQSRALAEVNVVCGDNLPSFEHRPSLPYIEAICREVLRWQPIVPLGWPPCSGYLIDLLMLKKGLPHRTSQDDVYQGYFIPKGSMVLVNEWAISRDESFYPDASRFDPERHLTAEGKLKDDPLAGHFAFGYGRRICPGRHFAELSLWAAMVSILSTVRITKAKDLEGNNIPVIPEYTAGLAMQPKPFACAITSVNSRREEYMRAAPRAD</sequence>
<evidence type="ECO:0000256" key="8">
    <source>
        <dbReference type="ARBA" id="ARBA00023033"/>
    </source>
</evidence>
<dbReference type="SUPFAM" id="SSF48264">
    <property type="entry name" value="Cytochrome P450"/>
    <property type="match status" value="1"/>
</dbReference>
<evidence type="ECO:0000256" key="4">
    <source>
        <dbReference type="ARBA" id="ARBA00022617"/>
    </source>
</evidence>
<dbReference type="AlphaFoldDB" id="A0A0D0AFI5"/>
<feature type="chain" id="PRO_5002207536" description="Cytochrome P450" evidence="11">
    <location>
        <begin position="22"/>
        <end position="532"/>
    </location>
</feature>
<evidence type="ECO:0000256" key="6">
    <source>
        <dbReference type="ARBA" id="ARBA00023002"/>
    </source>
</evidence>
<evidence type="ECO:0000256" key="2">
    <source>
        <dbReference type="ARBA" id="ARBA00005179"/>
    </source>
</evidence>
<evidence type="ECO:0000313" key="13">
    <source>
        <dbReference type="Proteomes" id="UP000054485"/>
    </source>
</evidence>
<comment type="cofactor">
    <cofactor evidence="1 9">
        <name>heme</name>
        <dbReference type="ChEBI" id="CHEBI:30413"/>
    </cofactor>
</comment>
<dbReference type="PRINTS" id="PR00385">
    <property type="entry name" value="P450"/>
</dbReference>
<dbReference type="HOGENOM" id="CLU_001570_2_3_1"/>
<evidence type="ECO:0000256" key="5">
    <source>
        <dbReference type="ARBA" id="ARBA00022723"/>
    </source>
</evidence>
<dbReference type="InterPro" id="IPR002401">
    <property type="entry name" value="Cyt_P450_E_grp-I"/>
</dbReference>
<proteinExistence type="inferred from homology"/>
<keyword evidence="11" id="KW-0732">Signal</keyword>
<dbReference type="EMBL" id="KN835490">
    <property type="protein sequence ID" value="KIK36899.1"/>
    <property type="molecule type" value="Genomic_DNA"/>
</dbReference>
<dbReference type="CDD" id="cd11065">
    <property type="entry name" value="CYP64-like"/>
    <property type="match status" value="1"/>
</dbReference>
<evidence type="ECO:0000313" key="12">
    <source>
        <dbReference type="EMBL" id="KIK36899.1"/>
    </source>
</evidence>
<dbReference type="GO" id="GO:0016705">
    <property type="term" value="F:oxidoreductase activity, acting on paired donors, with incorporation or reduction of molecular oxygen"/>
    <property type="evidence" value="ECO:0007669"/>
    <property type="project" value="InterPro"/>
</dbReference>
<keyword evidence="8 10" id="KW-0503">Monooxygenase</keyword>
<keyword evidence="13" id="KW-1185">Reference proteome</keyword>
<dbReference type="PANTHER" id="PTHR46300">
    <property type="entry name" value="P450, PUTATIVE (EUROFUNG)-RELATED-RELATED"/>
    <property type="match status" value="1"/>
</dbReference>
<organism evidence="12 13">
    <name type="scientific">Suillus luteus UH-Slu-Lm8-n1</name>
    <dbReference type="NCBI Taxonomy" id="930992"/>
    <lineage>
        <taxon>Eukaryota</taxon>
        <taxon>Fungi</taxon>
        <taxon>Dikarya</taxon>
        <taxon>Basidiomycota</taxon>
        <taxon>Agaricomycotina</taxon>
        <taxon>Agaricomycetes</taxon>
        <taxon>Agaricomycetidae</taxon>
        <taxon>Boletales</taxon>
        <taxon>Suillineae</taxon>
        <taxon>Suillaceae</taxon>
        <taxon>Suillus</taxon>
    </lineage>
</organism>
<dbReference type="PROSITE" id="PS00086">
    <property type="entry name" value="CYTOCHROME_P450"/>
    <property type="match status" value="1"/>
</dbReference>
<dbReference type="Proteomes" id="UP000054485">
    <property type="component" value="Unassembled WGS sequence"/>
</dbReference>
<dbReference type="STRING" id="930992.A0A0D0AFI5"/>
<feature type="signal peptide" evidence="11">
    <location>
        <begin position="1"/>
        <end position="21"/>
    </location>
</feature>
<reference evidence="13" key="2">
    <citation type="submission" date="2015-01" db="EMBL/GenBank/DDBJ databases">
        <title>Evolutionary Origins and Diversification of the Mycorrhizal Mutualists.</title>
        <authorList>
            <consortium name="DOE Joint Genome Institute"/>
            <consortium name="Mycorrhizal Genomics Consortium"/>
            <person name="Kohler A."/>
            <person name="Kuo A."/>
            <person name="Nagy L.G."/>
            <person name="Floudas D."/>
            <person name="Copeland A."/>
            <person name="Barry K.W."/>
            <person name="Cichocki N."/>
            <person name="Veneault-Fourrey C."/>
            <person name="LaButti K."/>
            <person name="Lindquist E.A."/>
            <person name="Lipzen A."/>
            <person name="Lundell T."/>
            <person name="Morin E."/>
            <person name="Murat C."/>
            <person name="Riley R."/>
            <person name="Ohm R."/>
            <person name="Sun H."/>
            <person name="Tunlid A."/>
            <person name="Henrissat B."/>
            <person name="Grigoriev I.V."/>
            <person name="Hibbett D.S."/>
            <person name="Martin F."/>
        </authorList>
    </citation>
    <scope>NUCLEOTIDE SEQUENCE [LARGE SCALE GENOMIC DNA]</scope>
    <source>
        <strain evidence="13">UH-Slu-Lm8-n1</strain>
    </source>
</reference>
<dbReference type="OrthoDB" id="2789670at2759"/>
<dbReference type="PRINTS" id="PR00463">
    <property type="entry name" value="EP450I"/>
</dbReference>
<name>A0A0D0AFI5_9AGAM</name>
<gene>
    <name evidence="12" type="ORF">CY34DRAFT_16066</name>
</gene>
<dbReference type="Gene3D" id="1.10.630.10">
    <property type="entry name" value="Cytochrome P450"/>
    <property type="match status" value="1"/>
</dbReference>
<evidence type="ECO:0000256" key="1">
    <source>
        <dbReference type="ARBA" id="ARBA00001971"/>
    </source>
</evidence>
<accession>A0A0D0AFI5</accession>
<dbReference type="GO" id="GO:0020037">
    <property type="term" value="F:heme binding"/>
    <property type="evidence" value="ECO:0007669"/>
    <property type="project" value="InterPro"/>
</dbReference>
<dbReference type="InterPro" id="IPR017972">
    <property type="entry name" value="Cyt_P450_CS"/>
</dbReference>
<keyword evidence="7 9" id="KW-0408">Iron</keyword>
<protein>
    <recommendedName>
        <fullName evidence="14">Cytochrome P450</fullName>
    </recommendedName>
</protein>
<dbReference type="InterPro" id="IPR001128">
    <property type="entry name" value="Cyt_P450"/>
</dbReference>